<evidence type="ECO:0000256" key="1">
    <source>
        <dbReference type="SAM" id="Phobius"/>
    </source>
</evidence>
<proteinExistence type="predicted"/>
<feature type="transmembrane region" description="Helical" evidence="1">
    <location>
        <begin position="257"/>
        <end position="277"/>
    </location>
</feature>
<keyword evidence="1" id="KW-0472">Membrane</keyword>
<name>A0A6N6VUG7_9BACT</name>
<accession>A0A6N6VUG7</accession>
<organism evidence="2 3">
    <name type="scientific">Silvanigrella paludirubra</name>
    <dbReference type="NCBI Taxonomy" id="2499159"/>
    <lineage>
        <taxon>Bacteria</taxon>
        <taxon>Pseudomonadati</taxon>
        <taxon>Bdellovibrionota</taxon>
        <taxon>Oligoflexia</taxon>
        <taxon>Silvanigrellales</taxon>
        <taxon>Silvanigrellaceae</taxon>
        <taxon>Silvanigrella</taxon>
    </lineage>
</organism>
<gene>
    <name evidence="2" type="ORF">GCL60_06825</name>
</gene>
<feature type="transmembrane region" description="Helical" evidence="1">
    <location>
        <begin position="148"/>
        <end position="168"/>
    </location>
</feature>
<dbReference type="EMBL" id="WFLM01000002">
    <property type="protein sequence ID" value="KAB8039970.1"/>
    <property type="molecule type" value="Genomic_DNA"/>
</dbReference>
<sequence>MSIWIKLDIIDYIIVISIILFLITLPLMHFKVIKNIEDKYNSKIGNSFYGGFKYLNISNYVIFLLIVKKGFIKHREPLIQKPLILKPLILKPLLYKLNYKIDNESKFNIIICILFSLSSFIFLIGILINSYLIGDLKKDFIEFKNSMNLISLIFLYISIFFFTVHLSITPIIKFKILKEIELKYKVIIKNSHSFLYTKYFDVSNYIKDLFYAEKNIFKLKKNNYIMKPNLSEFPYSIKNESKFNIQICFIHAYSLKLFGIFIALSLIGLSLDFISLFGNK</sequence>
<dbReference type="RefSeq" id="WP_153419646.1">
    <property type="nucleotide sequence ID" value="NZ_WFLM01000002.1"/>
</dbReference>
<evidence type="ECO:0000313" key="2">
    <source>
        <dbReference type="EMBL" id="KAB8039970.1"/>
    </source>
</evidence>
<feature type="transmembrane region" description="Helical" evidence="1">
    <location>
        <begin position="107"/>
        <end position="128"/>
    </location>
</feature>
<protein>
    <submittedName>
        <fullName evidence="2">Uncharacterized protein</fullName>
    </submittedName>
</protein>
<reference evidence="2 3" key="1">
    <citation type="submission" date="2019-10" db="EMBL/GenBank/DDBJ databases">
        <title>New species of Slilvanegrellaceae.</title>
        <authorList>
            <person name="Pitt A."/>
            <person name="Hahn M.W."/>
        </authorList>
    </citation>
    <scope>NUCLEOTIDE SEQUENCE [LARGE SCALE GENOMIC DNA]</scope>
    <source>
        <strain evidence="2 3">SP-Ram-0.45-NSY-1</strain>
    </source>
</reference>
<keyword evidence="3" id="KW-1185">Reference proteome</keyword>
<comment type="caution">
    <text evidence="2">The sequence shown here is derived from an EMBL/GenBank/DDBJ whole genome shotgun (WGS) entry which is preliminary data.</text>
</comment>
<keyword evidence="1" id="KW-0812">Transmembrane</keyword>
<feature type="transmembrane region" description="Helical" evidence="1">
    <location>
        <begin position="9"/>
        <end position="28"/>
    </location>
</feature>
<dbReference type="Proteomes" id="UP000437748">
    <property type="component" value="Unassembled WGS sequence"/>
</dbReference>
<feature type="transmembrane region" description="Helical" evidence="1">
    <location>
        <begin position="48"/>
        <end position="67"/>
    </location>
</feature>
<dbReference type="AlphaFoldDB" id="A0A6N6VUG7"/>
<evidence type="ECO:0000313" key="3">
    <source>
        <dbReference type="Proteomes" id="UP000437748"/>
    </source>
</evidence>
<keyword evidence="1" id="KW-1133">Transmembrane helix</keyword>